<evidence type="ECO:0000256" key="3">
    <source>
        <dbReference type="ARBA" id="ARBA00007812"/>
    </source>
</evidence>
<comment type="cofactor">
    <cofactor evidence="1">
        <name>a metal cation</name>
        <dbReference type="ChEBI" id="CHEBI:25213"/>
    </cofactor>
</comment>
<sequence>MQKRLYSRDAPMATLAYALLTALKDHAAHEIFGIPGDFVLPLFKVIEESKILPSFTLSHEPAVGFAADASVRYHGGLGVAVVTYGAGGFNIVNSIAGAYAERSPVVVIAGAPGARERTSGFLLHHQARTVDTQLAVFREITCDQAVLTDPMTAPVQIARVLRSARELSLPVYVEFPRDMVAAEVEPVVALPPRHADAGALAECADEILKRIEAARAPVAVVDVEIRRYDIEDKIAALARKINLPLVTTFMGRGLLEHAPDVVAGTYLGAAGDPAVTRLVEDADLVLMLGVILSDTNFALSNRAPDPRRTILASSREVQIGYHCFRDMPLADLIEALEARARPSGTRPHLLKQHSVYPHGLPADDAPISPSDVATAINDLFDRHGKMPMTSDIGDCLFTAMEIDNTALAAPGYYAGMGFGVPAGIGVAATGLRPLILVGDGAFQMTGWELGNCRRYGLDPIVVVFNNKSWEMLRVFQPESHFNDLDDWHFADIAAPIGGVGERVTTRRELAAALDRAVKRRGQFSLVEVMLPRGVTSETLARFVTGFKSARERMAKA</sequence>
<comment type="similarity">
    <text evidence="3 10">Belongs to the TPP enzyme family.</text>
</comment>
<evidence type="ECO:0000256" key="2">
    <source>
        <dbReference type="ARBA" id="ARBA00001964"/>
    </source>
</evidence>
<dbReference type="Pfam" id="PF02776">
    <property type="entry name" value="TPP_enzyme_N"/>
    <property type="match status" value="1"/>
</dbReference>
<dbReference type="InterPro" id="IPR012110">
    <property type="entry name" value="PDC/IPDC-like"/>
</dbReference>
<dbReference type="InterPro" id="IPR017765">
    <property type="entry name" value="IPDC"/>
</dbReference>
<dbReference type="Gene3D" id="3.40.50.970">
    <property type="match status" value="2"/>
</dbReference>
<gene>
    <name evidence="14" type="ORF">SAMN05443248_3685</name>
</gene>
<dbReference type="Proteomes" id="UP000189796">
    <property type="component" value="Chromosome I"/>
</dbReference>
<evidence type="ECO:0000256" key="1">
    <source>
        <dbReference type="ARBA" id="ARBA00001920"/>
    </source>
</evidence>
<dbReference type="GO" id="GO:0004737">
    <property type="term" value="F:pyruvate decarboxylase activity"/>
    <property type="evidence" value="ECO:0007669"/>
    <property type="project" value="TreeGrafter"/>
</dbReference>
<evidence type="ECO:0000259" key="11">
    <source>
        <dbReference type="Pfam" id="PF00205"/>
    </source>
</evidence>
<feature type="binding site" evidence="9">
    <location>
        <position position="439"/>
    </location>
    <ligand>
        <name>Mg(2+)</name>
        <dbReference type="ChEBI" id="CHEBI:18420"/>
    </ligand>
</feature>
<keyword evidence="14" id="KW-0670">Pyruvate</keyword>
<evidence type="ECO:0000256" key="6">
    <source>
        <dbReference type="ARBA" id="ARBA00022842"/>
    </source>
</evidence>
<evidence type="ECO:0000313" key="15">
    <source>
        <dbReference type="Proteomes" id="UP000189796"/>
    </source>
</evidence>
<keyword evidence="8" id="KW-0456">Lyase</keyword>
<accession>A0A1M5Q9S1</accession>
<organism evidence="14 15">
    <name type="scientific">Bradyrhizobium erythrophlei</name>
    <dbReference type="NCBI Taxonomy" id="1437360"/>
    <lineage>
        <taxon>Bacteria</taxon>
        <taxon>Pseudomonadati</taxon>
        <taxon>Pseudomonadota</taxon>
        <taxon>Alphaproteobacteria</taxon>
        <taxon>Hyphomicrobiales</taxon>
        <taxon>Nitrobacteraceae</taxon>
        <taxon>Bradyrhizobium</taxon>
    </lineage>
</organism>
<dbReference type="GO" id="GO:0000287">
    <property type="term" value="F:magnesium ion binding"/>
    <property type="evidence" value="ECO:0007669"/>
    <property type="project" value="InterPro"/>
</dbReference>
<evidence type="ECO:0000256" key="9">
    <source>
        <dbReference type="PIRSR" id="PIRSR036565-2"/>
    </source>
</evidence>
<keyword evidence="4 9" id="KW-0479">Metal-binding</keyword>
<evidence type="ECO:0000313" key="14">
    <source>
        <dbReference type="EMBL" id="SHH10253.1"/>
    </source>
</evidence>
<keyword evidence="5" id="KW-0210">Decarboxylase</keyword>
<dbReference type="GO" id="GO:0009851">
    <property type="term" value="P:auxin biosynthetic process"/>
    <property type="evidence" value="ECO:0007669"/>
    <property type="project" value="InterPro"/>
</dbReference>
<dbReference type="InterPro" id="IPR011766">
    <property type="entry name" value="TPP_enzyme_TPP-bd"/>
</dbReference>
<dbReference type="NCBIfam" id="TIGR03394">
    <property type="entry name" value="indol_phenyl_DC"/>
    <property type="match status" value="1"/>
</dbReference>
<dbReference type="GO" id="GO:0000949">
    <property type="term" value="P:aromatic amino acid family catabolic process to alcohol via Ehrlich pathway"/>
    <property type="evidence" value="ECO:0007669"/>
    <property type="project" value="TreeGrafter"/>
</dbReference>
<dbReference type="SUPFAM" id="SSF52518">
    <property type="entry name" value="Thiamin diphosphate-binding fold (THDP-binding)"/>
    <property type="match status" value="2"/>
</dbReference>
<evidence type="ECO:0000256" key="4">
    <source>
        <dbReference type="ARBA" id="ARBA00022723"/>
    </source>
</evidence>
<evidence type="ECO:0000259" key="12">
    <source>
        <dbReference type="Pfam" id="PF02775"/>
    </source>
</evidence>
<dbReference type="SUPFAM" id="SSF52467">
    <property type="entry name" value="DHS-like NAD/FAD-binding domain"/>
    <property type="match status" value="1"/>
</dbReference>
<dbReference type="PANTHER" id="PTHR43452">
    <property type="entry name" value="PYRUVATE DECARBOXYLASE"/>
    <property type="match status" value="1"/>
</dbReference>
<dbReference type="GO" id="GO:0047434">
    <property type="term" value="F:indolepyruvate decarboxylase activity"/>
    <property type="evidence" value="ECO:0007669"/>
    <property type="project" value="InterPro"/>
</dbReference>
<keyword evidence="7 10" id="KW-0786">Thiamine pyrophosphate</keyword>
<dbReference type="GO" id="GO:0005829">
    <property type="term" value="C:cytosol"/>
    <property type="evidence" value="ECO:0007669"/>
    <property type="project" value="TreeGrafter"/>
</dbReference>
<evidence type="ECO:0000256" key="10">
    <source>
        <dbReference type="RuleBase" id="RU362132"/>
    </source>
</evidence>
<reference evidence="14 15" key="1">
    <citation type="submission" date="2016-11" db="EMBL/GenBank/DDBJ databases">
        <authorList>
            <person name="Jaros S."/>
            <person name="Januszkiewicz K."/>
            <person name="Wedrychowicz H."/>
        </authorList>
    </citation>
    <scope>NUCLEOTIDE SEQUENCE [LARGE SCALE GENOMIC DNA]</scope>
    <source>
        <strain evidence="14 15">GAS138</strain>
    </source>
</reference>
<keyword evidence="6 9" id="KW-0460">Magnesium</keyword>
<dbReference type="InterPro" id="IPR012000">
    <property type="entry name" value="Thiamin_PyroP_enz_cen_dom"/>
</dbReference>
<feature type="domain" description="Thiamine pyrophosphate enzyme N-terminal TPP-binding" evidence="13">
    <location>
        <begin position="14"/>
        <end position="124"/>
    </location>
</feature>
<feature type="domain" description="Thiamine pyrophosphate enzyme TPP-binding" evidence="12">
    <location>
        <begin position="393"/>
        <end position="528"/>
    </location>
</feature>
<evidence type="ECO:0000256" key="8">
    <source>
        <dbReference type="ARBA" id="ARBA00023239"/>
    </source>
</evidence>
<dbReference type="CDD" id="cd07038">
    <property type="entry name" value="TPP_PYR_PDC_IPDC_like"/>
    <property type="match status" value="1"/>
</dbReference>
<dbReference type="InterPro" id="IPR029061">
    <property type="entry name" value="THDP-binding"/>
</dbReference>
<proteinExistence type="inferred from homology"/>
<feature type="binding site" evidence="9">
    <location>
        <position position="466"/>
    </location>
    <ligand>
        <name>Mg(2+)</name>
        <dbReference type="ChEBI" id="CHEBI:18420"/>
    </ligand>
</feature>
<dbReference type="Gene3D" id="3.40.50.1220">
    <property type="entry name" value="TPP-binding domain"/>
    <property type="match status" value="1"/>
</dbReference>
<evidence type="ECO:0000256" key="5">
    <source>
        <dbReference type="ARBA" id="ARBA00022793"/>
    </source>
</evidence>
<evidence type="ECO:0000259" key="13">
    <source>
        <dbReference type="Pfam" id="PF02776"/>
    </source>
</evidence>
<dbReference type="PIRSF" id="PIRSF036565">
    <property type="entry name" value="Pyruvt_ip_decrb"/>
    <property type="match status" value="1"/>
</dbReference>
<dbReference type="InterPro" id="IPR029035">
    <property type="entry name" value="DHS-like_NAD/FAD-binding_dom"/>
</dbReference>
<dbReference type="AlphaFoldDB" id="A0A1M5Q9S1"/>
<comment type="cofactor">
    <cofactor evidence="9">
        <name>Mg(2+)</name>
        <dbReference type="ChEBI" id="CHEBI:18420"/>
    </cofactor>
    <text evidence="9">Binds 1 Mg(2+) per subunit.</text>
</comment>
<dbReference type="EMBL" id="LT670817">
    <property type="protein sequence ID" value="SHH10253.1"/>
    <property type="molecule type" value="Genomic_DNA"/>
</dbReference>
<dbReference type="InterPro" id="IPR047213">
    <property type="entry name" value="TPP_PYR_PDC_IPDC-like"/>
</dbReference>
<dbReference type="Pfam" id="PF02775">
    <property type="entry name" value="TPP_enzyme_C"/>
    <property type="match status" value="1"/>
</dbReference>
<dbReference type="Pfam" id="PF00205">
    <property type="entry name" value="TPP_enzyme_M"/>
    <property type="match status" value="1"/>
</dbReference>
<comment type="cofactor">
    <cofactor evidence="2">
        <name>thiamine diphosphate</name>
        <dbReference type="ChEBI" id="CHEBI:58937"/>
    </cofactor>
</comment>
<feature type="domain" description="Thiamine pyrophosphate enzyme central" evidence="11">
    <location>
        <begin position="205"/>
        <end position="330"/>
    </location>
</feature>
<protein>
    <submittedName>
        <fullName evidence="14">Phenylpyruvate decarboxylase</fullName>
    </submittedName>
</protein>
<dbReference type="GO" id="GO:0030976">
    <property type="term" value="F:thiamine pyrophosphate binding"/>
    <property type="evidence" value="ECO:0007669"/>
    <property type="project" value="InterPro"/>
</dbReference>
<name>A0A1M5Q9S1_9BRAD</name>
<evidence type="ECO:0000256" key="7">
    <source>
        <dbReference type="ARBA" id="ARBA00023052"/>
    </source>
</evidence>
<dbReference type="PANTHER" id="PTHR43452:SF30">
    <property type="entry name" value="PYRUVATE DECARBOXYLASE ISOZYME 1-RELATED"/>
    <property type="match status" value="1"/>
</dbReference>
<dbReference type="InterPro" id="IPR012001">
    <property type="entry name" value="Thiamin_PyroP_enz_TPP-bd_dom"/>
</dbReference>